<dbReference type="EMBL" id="FQYP01000004">
    <property type="protein sequence ID" value="SHI93162.1"/>
    <property type="molecule type" value="Genomic_DNA"/>
</dbReference>
<dbReference type="AlphaFoldDB" id="A0A1M6F676"/>
<keyword evidence="2" id="KW-1185">Reference proteome</keyword>
<dbReference type="STRING" id="570521.SAMN04488508_104111"/>
<sequence>MIFSAPFFILPNMKRIVYILVVIALVSCKTNTVAQEQEPTKKTKPAVVEKPKFDDVVYDRIDPSTVHIVATVMTVGEEKTICSRNYKDVVKIKIDAINGSGQAIVNVLSIGQEIELGFVNKTLSRDVIQQDLTKDKQLSMVVIETLCQDFNQTTYEIVSYGSKKQ</sequence>
<evidence type="ECO:0000313" key="1">
    <source>
        <dbReference type="EMBL" id="SHI93162.1"/>
    </source>
</evidence>
<organism evidence="1 2">
    <name type="scientific">Aquimarina spongiae</name>
    <dbReference type="NCBI Taxonomy" id="570521"/>
    <lineage>
        <taxon>Bacteria</taxon>
        <taxon>Pseudomonadati</taxon>
        <taxon>Bacteroidota</taxon>
        <taxon>Flavobacteriia</taxon>
        <taxon>Flavobacteriales</taxon>
        <taxon>Flavobacteriaceae</taxon>
        <taxon>Aquimarina</taxon>
    </lineage>
</organism>
<reference evidence="2" key="1">
    <citation type="submission" date="2016-11" db="EMBL/GenBank/DDBJ databases">
        <authorList>
            <person name="Varghese N."/>
            <person name="Submissions S."/>
        </authorList>
    </citation>
    <scope>NUCLEOTIDE SEQUENCE [LARGE SCALE GENOMIC DNA]</scope>
    <source>
        <strain evidence="2">DSM 22623</strain>
    </source>
</reference>
<proteinExistence type="predicted"/>
<gene>
    <name evidence="1" type="ORF">SAMN04488508_104111</name>
</gene>
<evidence type="ECO:0000313" key="2">
    <source>
        <dbReference type="Proteomes" id="UP000184432"/>
    </source>
</evidence>
<name>A0A1M6F676_9FLAO</name>
<protein>
    <submittedName>
        <fullName evidence="1">Uncharacterized protein</fullName>
    </submittedName>
</protein>
<dbReference type="Proteomes" id="UP000184432">
    <property type="component" value="Unassembled WGS sequence"/>
</dbReference>
<accession>A0A1M6F676</accession>